<dbReference type="SUPFAM" id="SSF55729">
    <property type="entry name" value="Acyl-CoA N-acyltransferases (Nat)"/>
    <property type="match status" value="1"/>
</dbReference>
<sequence>MVSNVNWPSPLRIQPMTKAFARDISTWTYPDAWSVYNSPPESDLFTTEFGYLAVVGLDGTLVGFACSGAEARVPGLSEEIDTLDIGFGMNPIFVGKNHGAEFGAAIVDHYLKSNRASHLRVVVQSWNQRSLKLTKNLGFTEVGIHECEQNGSLVSYSVLTKALH</sequence>
<feature type="domain" description="N-acetyltransferase" evidence="1">
    <location>
        <begin position="61"/>
        <end position="140"/>
    </location>
</feature>
<dbReference type="Gene3D" id="3.40.630.30">
    <property type="match status" value="1"/>
</dbReference>
<protein>
    <recommendedName>
        <fullName evidence="1">N-acetyltransferase domain-containing protein</fullName>
    </recommendedName>
</protein>
<dbReference type="GO" id="GO:0016747">
    <property type="term" value="F:acyltransferase activity, transferring groups other than amino-acyl groups"/>
    <property type="evidence" value="ECO:0007669"/>
    <property type="project" value="InterPro"/>
</dbReference>
<evidence type="ECO:0000313" key="2">
    <source>
        <dbReference type="EMBL" id="OIQ80862.1"/>
    </source>
</evidence>
<dbReference type="AlphaFoldDB" id="A0A1J5QB22"/>
<evidence type="ECO:0000259" key="1">
    <source>
        <dbReference type="Pfam" id="PF13302"/>
    </source>
</evidence>
<dbReference type="EMBL" id="MLJW01001001">
    <property type="protein sequence ID" value="OIQ80862.1"/>
    <property type="molecule type" value="Genomic_DNA"/>
</dbReference>
<organism evidence="2">
    <name type="scientific">mine drainage metagenome</name>
    <dbReference type="NCBI Taxonomy" id="410659"/>
    <lineage>
        <taxon>unclassified sequences</taxon>
        <taxon>metagenomes</taxon>
        <taxon>ecological metagenomes</taxon>
    </lineage>
</organism>
<name>A0A1J5QB22_9ZZZZ</name>
<accession>A0A1J5QB22</accession>
<comment type="caution">
    <text evidence="2">The sequence shown here is derived from an EMBL/GenBank/DDBJ whole genome shotgun (WGS) entry which is preliminary data.</text>
</comment>
<dbReference type="InterPro" id="IPR000182">
    <property type="entry name" value="GNAT_dom"/>
</dbReference>
<gene>
    <name evidence="2" type="ORF">GALL_373790</name>
</gene>
<proteinExistence type="predicted"/>
<reference evidence="2" key="1">
    <citation type="submission" date="2016-10" db="EMBL/GenBank/DDBJ databases">
        <title>Sequence of Gallionella enrichment culture.</title>
        <authorList>
            <person name="Poehlein A."/>
            <person name="Muehling M."/>
            <person name="Daniel R."/>
        </authorList>
    </citation>
    <scope>NUCLEOTIDE SEQUENCE</scope>
</reference>
<dbReference type="Pfam" id="PF13302">
    <property type="entry name" value="Acetyltransf_3"/>
    <property type="match status" value="1"/>
</dbReference>
<dbReference type="InterPro" id="IPR016181">
    <property type="entry name" value="Acyl_CoA_acyltransferase"/>
</dbReference>